<evidence type="ECO:0000256" key="11">
    <source>
        <dbReference type="SAM" id="MobiDB-lite"/>
    </source>
</evidence>
<comment type="catalytic activity">
    <reaction evidence="8">
        <text>L-threonyl-[protein] + ATP = O-phospho-L-threonyl-[protein] + ADP + H(+)</text>
        <dbReference type="Rhea" id="RHEA:46608"/>
        <dbReference type="Rhea" id="RHEA-COMP:11060"/>
        <dbReference type="Rhea" id="RHEA-COMP:11605"/>
        <dbReference type="ChEBI" id="CHEBI:15378"/>
        <dbReference type="ChEBI" id="CHEBI:30013"/>
        <dbReference type="ChEBI" id="CHEBI:30616"/>
        <dbReference type="ChEBI" id="CHEBI:61977"/>
        <dbReference type="ChEBI" id="CHEBI:456216"/>
        <dbReference type="EC" id="2.7.11.1"/>
    </reaction>
</comment>
<keyword evidence="5" id="KW-0547">Nucleotide-binding</keyword>
<dbReference type="Gene3D" id="1.10.510.10">
    <property type="entry name" value="Transferase(Phosphotransferase) domain 1"/>
    <property type="match status" value="1"/>
</dbReference>
<dbReference type="GO" id="GO:0005524">
    <property type="term" value="F:ATP binding"/>
    <property type="evidence" value="ECO:0007669"/>
    <property type="project" value="UniProtKB-KW"/>
</dbReference>
<keyword evidence="6 13" id="KW-0418">Kinase</keyword>
<keyword evidence="10" id="KW-0175">Coiled coil</keyword>
<dbReference type="EMBL" id="WJQU01000139">
    <property type="protein sequence ID" value="KAJ6634479.1"/>
    <property type="molecule type" value="Genomic_DNA"/>
</dbReference>
<dbReference type="PROSITE" id="PS00108">
    <property type="entry name" value="PROTEIN_KINASE_ST"/>
    <property type="match status" value="1"/>
</dbReference>
<dbReference type="InterPro" id="IPR008271">
    <property type="entry name" value="Ser/Thr_kinase_AS"/>
</dbReference>
<evidence type="ECO:0000313" key="13">
    <source>
        <dbReference type="EMBL" id="KAJ6634479.1"/>
    </source>
</evidence>
<evidence type="ECO:0000256" key="6">
    <source>
        <dbReference type="ARBA" id="ARBA00022777"/>
    </source>
</evidence>
<gene>
    <name evidence="13" type="primary">NEK2_0</name>
    <name evidence="14" type="synonym">NEK2_1</name>
    <name evidence="14" type="ORF">Bhyg_09902</name>
    <name evidence="13" type="ORF">Bhyg_17805</name>
</gene>
<name>A0A9Q0MM90_9DIPT</name>
<evidence type="ECO:0000256" key="3">
    <source>
        <dbReference type="ARBA" id="ARBA00022527"/>
    </source>
</evidence>
<evidence type="ECO:0000256" key="2">
    <source>
        <dbReference type="ARBA" id="ARBA00012513"/>
    </source>
</evidence>
<comment type="catalytic activity">
    <reaction evidence="9">
        <text>L-seryl-[protein] + ATP = O-phospho-L-seryl-[protein] + ADP + H(+)</text>
        <dbReference type="Rhea" id="RHEA:17989"/>
        <dbReference type="Rhea" id="RHEA-COMP:9863"/>
        <dbReference type="Rhea" id="RHEA-COMP:11604"/>
        <dbReference type="ChEBI" id="CHEBI:15378"/>
        <dbReference type="ChEBI" id="CHEBI:29999"/>
        <dbReference type="ChEBI" id="CHEBI:30616"/>
        <dbReference type="ChEBI" id="CHEBI:83421"/>
        <dbReference type="ChEBI" id="CHEBI:456216"/>
        <dbReference type="EC" id="2.7.11.1"/>
    </reaction>
</comment>
<feature type="domain" description="Protein kinase" evidence="12">
    <location>
        <begin position="15"/>
        <end position="277"/>
    </location>
</feature>
<dbReference type="PROSITE" id="PS50011">
    <property type="entry name" value="PROTEIN_KINASE_DOM"/>
    <property type="match status" value="1"/>
</dbReference>
<evidence type="ECO:0000256" key="10">
    <source>
        <dbReference type="SAM" id="Coils"/>
    </source>
</evidence>
<dbReference type="InterPro" id="IPR011009">
    <property type="entry name" value="Kinase-like_dom_sf"/>
</dbReference>
<accession>A0A9Q0MM90</accession>
<dbReference type="AlphaFoldDB" id="A0A9Q0MM90"/>
<evidence type="ECO:0000313" key="14">
    <source>
        <dbReference type="EMBL" id="KAJ6637174.1"/>
    </source>
</evidence>
<dbReference type="PANTHER" id="PTHR44899:SF10">
    <property type="entry name" value="NIMA-RELATED KINASE 2"/>
    <property type="match status" value="1"/>
</dbReference>
<sequence length="634" mass="72937">MEKLVEEKAAKLHDYEVLSVLGTETSGTCFKVRNRKSDKIFVWKSIDYGQFDEEKKKLLATEINFLKKLSHPNLVQYFNQIVNKETNTLYIVMEWCEGGDLSMLISRCIEERSHIDEQFIWRVLYQLSKAIQECVSHKSSLSILHRDIKPANVYLDGKGNVKLGNFDLVRALIGDDHFVGSVVATPYDMSPEMIKSKKYNRKSDIWSLGCLIYELCTLAPPYTGMHIDFTSSSIVDRRFSRIPDMYSNDMHKIIGFLLTVVPELRPSIEVILHHPTVVTNVLALNSSLPKLISNEGTTNYFTPNPDLSSACDGITTKNVREKILYPLRREIFPEVAPINQLDSSITETSPQKSPWECLNCRRCEPTDDIFNDALKRRLEAIQSKEEQLQMTENDLKDREKSLVKRENKIKILERMAKEKMLNADRRFHRRSLLSNKENTYRRPVRSDERTPVERKSSIVTPTKYNAELIRRQRMRQRASVQKLKRRSTEPPSQPSTSKRAAVDNEKQCQDLEEQLVKSDSLSGLSVCTPNSKDTRKTVANKRKSIFSLFGLSYKRKAVSKDENQTTELESPAEVPVKSAAENKRTAVEMLDAMNNVRNQENNVATNDLVQTDKTIKHDSKRRTLLLMKKSQESH</sequence>
<dbReference type="SUPFAM" id="SSF56112">
    <property type="entry name" value="Protein kinase-like (PK-like)"/>
    <property type="match status" value="1"/>
</dbReference>
<evidence type="ECO:0000256" key="7">
    <source>
        <dbReference type="ARBA" id="ARBA00022840"/>
    </source>
</evidence>
<comment type="caution">
    <text evidence="13">The sequence shown here is derived from an EMBL/GenBank/DDBJ whole genome shotgun (WGS) entry which is preliminary data.</text>
</comment>
<evidence type="ECO:0000256" key="9">
    <source>
        <dbReference type="ARBA" id="ARBA00048679"/>
    </source>
</evidence>
<keyword evidence="15" id="KW-1185">Reference proteome</keyword>
<evidence type="ECO:0000256" key="5">
    <source>
        <dbReference type="ARBA" id="ARBA00022741"/>
    </source>
</evidence>
<dbReference type="EC" id="2.7.11.1" evidence="2"/>
<dbReference type="Pfam" id="PF00069">
    <property type="entry name" value="Pkinase"/>
    <property type="match status" value="1"/>
</dbReference>
<dbReference type="InterPro" id="IPR000719">
    <property type="entry name" value="Prot_kinase_dom"/>
</dbReference>
<evidence type="ECO:0000256" key="4">
    <source>
        <dbReference type="ARBA" id="ARBA00022679"/>
    </source>
</evidence>
<protein>
    <recommendedName>
        <fullName evidence="2">non-specific serine/threonine protein kinase</fullName>
        <ecNumber evidence="2">2.7.11.1</ecNumber>
    </recommendedName>
</protein>
<evidence type="ECO:0000259" key="12">
    <source>
        <dbReference type="PROSITE" id="PS50011"/>
    </source>
</evidence>
<keyword evidence="7" id="KW-0067">ATP-binding</keyword>
<dbReference type="SMART" id="SM00220">
    <property type="entry name" value="S_TKc"/>
    <property type="match status" value="1"/>
</dbReference>
<evidence type="ECO:0000313" key="15">
    <source>
        <dbReference type="Proteomes" id="UP001151699"/>
    </source>
</evidence>
<dbReference type="InterPro" id="IPR051131">
    <property type="entry name" value="NEK_Ser/Thr_kinase_NIMA"/>
</dbReference>
<evidence type="ECO:0000256" key="8">
    <source>
        <dbReference type="ARBA" id="ARBA00047899"/>
    </source>
</evidence>
<feature type="region of interest" description="Disordered" evidence="11">
    <location>
        <begin position="427"/>
        <end position="504"/>
    </location>
</feature>
<feature type="coiled-coil region" evidence="10">
    <location>
        <begin position="371"/>
        <end position="401"/>
    </location>
</feature>
<keyword evidence="3" id="KW-0723">Serine/threonine-protein kinase</keyword>
<reference evidence="13" key="1">
    <citation type="submission" date="2022-07" db="EMBL/GenBank/DDBJ databases">
        <authorList>
            <person name="Trinca V."/>
            <person name="Uliana J.V.C."/>
            <person name="Torres T.T."/>
            <person name="Ward R.J."/>
            <person name="Monesi N."/>
        </authorList>
    </citation>
    <scope>NUCLEOTIDE SEQUENCE</scope>
    <source>
        <strain evidence="13">HSMRA1968</strain>
        <tissue evidence="13">Whole embryos</tissue>
    </source>
</reference>
<dbReference type="OrthoDB" id="248923at2759"/>
<feature type="compositionally biased region" description="Basic and acidic residues" evidence="11">
    <location>
        <begin position="438"/>
        <end position="456"/>
    </location>
</feature>
<comment type="similarity">
    <text evidence="1">Belongs to the protein kinase superfamily. NEK Ser/Thr protein kinase family. NIMA subfamily.</text>
</comment>
<proteinExistence type="inferred from homology"/>
<keyword evidence="4" id="KW-0808">Transferase</keyword>
<dbReference type="PANTHER" id="PTHR44899">
    <property type="entry name" value="CAMK FAMILY PROTEIN KINASE"/>
    <property type="match status" value="1"/>
</dbReference>
<dbReference type="Gene3D" id="3.30.200.20">
    <property type="entry name" value="Phosphorylase Kinase, domain 1"/>
    <property type="match status" value="1"/>
</dbReference>
<dbReference type="Proteomes" id="UP001151699">
    <property type="component" value="Chromosome X"/>
</dbReference>
<dbReference type="GO" id="GO:0004674">
    <property type="term" value="F:protein serine/threonine kinase activity"/>
    <property type="evidence" value="ECO:0007669"/>
    <property type="project" value="UniProtKB-KW"/>
</dbReference>
<dbReference type="EMBL" id="WJQU01000003">
    <property type="protein sequence ID" value="KAJ6637174.1"/>
    <property type="molecule type" value="Genomic_DNA"/>
</dbReference>
<evidence type="ECO:0000256" key="1">
    <source>
        <dbReference type="ARBA" id="ARBA00010886"/>
    </source>
</evidence>
<organism evidence="13 15">
    <name type="scientific">Pseudolycoriella hygida</name>
    <dbReference type="NCBI Taxonomy" id="35572"/>
    <lineage>
        <taxon>Eukaryota</taxon>
        <taxon>Metazoa</taxon>
        <taxon>Ecdysozoa</taxon>
        <taxon>Arthropoda</taxon>
        <taxon>Hexapoda</taxon>
        <taxon>Insecta</taxon>
        <taxon>Pterygota</taxon>
        <taxon>Neoptera</taxon>
        <taxon>Endopterygota</taxon>
        <taxon>Diptera</taxon>
        <taxon>Nematocera</taxon>
        <taxon>Sciaroidea</taxon>
        <taxon>Sciaridae</taxon>
        <taxon>Pseudolycoriella</taxon>
    </lineage>
</organism>